<comment type="function">
    <text evidence="3">With LigD forms a non-homologous end joining (NHEJ) DNA repair enzyme, which repairs dsDNA breaks with reduced fidelity. Binds linear dsDNA with 5'- and 3'- overhangs but not closed circular dsDNA nor ssDNA. Recruits and stimulates the ligase activity of LigD.</text>
</comment>
<keyword evidence="7" id="KW-1185">Reference proteome</keyword>
<evidence type="ECO:0000313" key="6">
    <source>
        <dbReference type="EMBL" id="ROP42933.1"/>
    </source>
</evidence>
<keyword evidence="3" id="KW-0227">DNA damage</keyword>
<dbReference type="PANTHER" id="PTHR41251:SF1">
    <property type="entry name" value="NON-HOMOLOGOUS END JOINING PROTEIN KU"/>
    <property type="match status" value="1"/>
</dbReference>
<accession>A0A3N1HK86</accession>
<comment type="subunit">
    <text evidence="3">Homodimer. Interacts with LigD.</text>
</comment>
<dbReference type="GO" id="GO:0006303">
    <property type="term" value="P:double-strand break repair via nonhomologous end joining"/>
    <property type="evidence" value="ECO:0007669"/>
    <property type="project" value="UniProtKB-UniRule"/>
</dbReference>
<dbReference type="RefSeq" id="WP_123380304.1">
    <property type="nucleotide sequence ID" value="NZ_RJKN01000005.1"/>
</dbReference>
<keyword evidence="1 3" id="KW-0238">DNA-binding</keyword>
<name>A0A3N1HK86_9ACTN</name>
<keyword evidence="2 3" id="KW-0233">DNA recombination</keyword>
<reference evidence="6 7" key="1">
    <citation type="journal article" date="2015" name="Stand. Genomic Sci.">
        <title>Genomic Encyclopedia of Bacterial and Archaeal Type Strains, Phase III: the genomes of soil and plant-associated and newly described type strains.</title>
        <authorList>
            <person name="Whitman W.B."/>
            <person name="Woyke T."/>
            <person name="Klenk H.P."/>
            <person name="Zhou Y."/>
            <person name="Lilburn T.G."/>
            <person name="Beck B.J."/>
            <person name="De Vos P."/>
            <person name="Vandamme P."/>
            <person name="Eisen J.A."/>
            <person name="Garrity G."/>
            <person name="Hugenholtz P."/>
            <person name="Kyrpides N.C."/>
        </authorList>
    </citation>
    <scope>NUCLEOTIDE SEQUENCE [LARGE SCALE GENOMIC DNA]</scope>
    <source>
        <strain evidence="6 7">CECT 7306</strain>
    </source>
</reference>
<dbReference type="Proteomes" id="UP000276232">
    <property type="component" value="Unassembled WGS sequence"/>
</dbReference>
<dbReference type="InterPro" id="IPR006164">
    <property type="entry name" value="DNA_bd_Ku70/Ku80"/>
</dbReference>
<dbReference type="PANTHER" id="PTHR41251">
    <property type="entry name" value="NON-HOMOLOGOUS END JOINING PROTEIN KU"/>
    <property type="match status" value="1"/>
</dbReference>
<dbReference type="HAMAP" id="MF_01875">
    <property type="entry name" value="Prokaryotic_Ku"/>
    <property type="match status" value="1"/>
</dbReference>
<dbReference type="InterPro" id="IPR009187">
    <property type="entry name" value="Prok_Ku"/>
</dbReference>
<comment type="similarity">
    <text evidence="3">Belongs to the prokaryotic Ku family.</text>
</comment>
<dbReference type="SUPFAM" id="SSF100939">
    <property type="entry name" value="SPOC domain-like"/>
    <property type="match status" value="1"/>
</dbReference>
<dbReference type="OrthoDB" id="9795084at2"/>
<sequence length="415" mass="45037">MRAIWKGAVSFGLVSVPVKVYAATGTNDVRFHQVHETDGGRIRYRRVCSVDGEEVPYPEIAKAYETEDGEQVVLTDEDMDKLPLTSSREIDVVEFVPADQVDPVMLSKAYYLEPDRVALKPYTLLREALAATDRVAVVKVALRQREALAVLRVRDDVIVLQTLLWPDEVREASFDVLAGDVQLRPQETAMAASLVESLAGDFDPSQFTDGYAAAVVELVEAKVSAGEVRRPPAEGDADGDGEGAQVVDLLAALQRSVSRARGERGEGGGDAEQAPARPARASRSKAAAAEEEPEEAPAPRKRASRSKAAAEEEPEEAPAPRKRASRSKAVAKDEEPEEAPAPRKRASRSKAVAKDEEPEEAPAPRKRASRSKAVAKDEEPEEAPAPRKRASRSKVAAKDEAPEETPARRTRKKSA</sequence>
<evidence type="ECO:0000313" key="7">
    <source>
        <dbReference type="Proteomes" id="UP000276232"/>
    </source>
</evidence>
<gene>
    <name evidence="3" type="primary">ku</name>
    <name evidence="6" type="ORF">EDC03_2222</name>
</gene>
<proteinExistence type="inferred from homology"/>
<dbReference type="NCBIfam" id="TIGR02772">
    <property type="entry name" value="Ku_bact"/>
    <property type="match status" value="1"/>
</dbReference>
<organism evidence="6 7">
    <name type="scientific">Pseudokineococcus lusitanus</name>
    <dbReference type="NCBI Taxonomy" id="763993"/>
    <lineage>
        <taxon>Bacteria</taxon>
        <taxon>Bacillati</taxon>
        <taxon>Actinomycetota</taxon>
        <taxon>Actinomycetes</taxon>
        <taxon>Kineosporiales</taxon>
        <taxon>Kineosporiaceae</taxon>
        <taxon>Pseudokineococcus</taxon>
    </lineage>
</organism>
<dbReference type="GO" id="GO:0006310">
    <property type="term" value="P:DNA recombination"/>
    <property type="evidence" value="ECO:0007669"/>
    <property type="project" value="UniProtKB-KW"/>
</dbReference>
<comment type="caution">
    <text evidence="6">The sequence shown here is derived from an EMBL/GenBank/DDBJ whole genome shotgun (WGS) entry which is preliminary data.</text>
</comment>
<dbReference type="EMBL" id="RJKN01000005">
    <property type="protein sequence ID" value="ROP42933.1"/>
    <property type="molecule type" value="Genomic_DNA"/>
</dbReference>
<dbReference type="Gene3D" id="2.40.290.10">
    <property type="match status" value="1"/>
</dbReference>
<evidence type="ECO:0000256" key="4">
    <source>
        <dbReference type="SAM" id="MobiDB-lite"/>
    </source>
</evidence>
<dbReference type="GO" id="GO:0003690">
    <property type="term" value="F:double-stranded DNA binding"/>
    <property type="evidence" value="ECO:0007669"/>
    <property type="project" value="UniProtKB-UniRule"/>
</dbReference>
<protein>
    <recommendedName>
        <fullName evidence="3">Non-homologous end joining protein Ku</fullName>
    </recommendedName>
</protein>
<evidence type="ECO:0000259" key="5">
    <source>
        <dbReference type="SMART" id="SM00559"/>
    </source>
</evidence>
<dbReference type="Pfam" id="PF02735">
    <property type="entry name" value="Ku"/>
    <property type="match status" value="1"/>
</dbReference>
<feature type="compositionally biased region" description="Low complexity" evidence="4">
    <location>
        <begin position="271"/>
        <end position="287"/>
    </location>
</feature>
<dbReference type="SMART" id="SM00559">
    <property type="entry name" value="Ku78"/>
    <property type="match status" value="1"/>
</dbReference>
<dbReference type="InParanoid" id="A0A3N1HK86"/>
<dbReference type="AlphaFoldDB" id="A0A3N1HK86"/>
<evidence type="ECO:0000256" key="2">
    <source>
        <dbReference type="ARBA" id="ARBA00023172"/>
    </source>
</evidence>
<keyword evidence="3" id="KW-0234">DNA repair</keyword>
<evidence type="ECO:0000256" key="1">
    <source>
        <dbReference type="ARBA" id="ARBA00023125"/>
    </source>
</evidence>
<evidence type="ECO:0000256" key="3">
    <source>
        <dbReference type="HAMAP-Rule" id="MF_01875"/>
    </source>
</evidence>
<dbReference type="CDD" id="cd00789">
    <property type="entry name" value="KU_like"/>
    <property type="match status" value="1"/>
</dbReference>
<feature type="region of interest" description="Disordered" evidence="4">
    <location>
        <begin position="257"/>
        <end position="415"/>
    </location>
</feature>
<feature type="domain" description="Ku" evidence="5">
    <location>
        <begin position="52"/>
        <end position="180"/>
    </location>
</feature>
<dbReference type="FunFam" id="2.40.290.10:FF:000004">
    <property type="entry name" value="Non-homologous end joining protein Ku"/>
    <property type="match status" value="1"/>
</dbReference>
<dbReference type="InterPro" id="IPR016194">
    <property type="entry name" value="SPOC-like_C_dom_sf"/>
</dbReference>